<keyword evidence="2" id="KW-1185">Reference proteome</keyword>
<dbReference type="RefSeq" id="YP_009147702.1">
    <property type="nucleotide sequence ID" value="NC_027341.1"/>
</dbReference>
<reference evidence="1 2" key="1">
    <citation type="journal article" date="2015" name="Appl. Environ. Microbiol.">
        <title>Lactococcal 949 group phages recognize a carbohydrate receptor on the host cell surface.</title>
        <authorList>
            <person name="Mahony J."/>
            <person name="Randazzo W."/>
            <person name="Neve H."/>
            <person name="Settanni L."/>
            <person name="van Sinderen D."/>
        </authorList>
    </citation>
    <scope>NUCLEOTIDE SEQUENCE [LARGE SCALE GENOMIC DNA]</scope>
    <source>
        <strain evidence="1">WRP3</strain>
    </source>
</reference>
<dbReference type="Proteomes" id="UP000032686">
    <property type="component" value="Segment"/>
</dbReference>
<sequence>MKISELKELEGQNVFFKNPLGYIQEVTVKRILGSRMVVYSIKNYEFTGLAWEFFKTREEAERA</sequence>
<name>A0A0D3MTB4_9CAUD</name>
<dbReference type="OrthoDB" id="36339at10239"/>
<dbReference type="KEGG" id="vg:24722311"/>
<evidence type="ECO:0000313" key="1">
    <source>
        <dbReference type="EMBL" id="AIX12548.1"/>
    </source>
</evidence>
<organism evidence="1 2">
    <name type="scientific">Lactococcus phage WRP3</name>
    <dbReference type="NCBI Taxonomy" id="1560313"/>
    <lineage>
        <taxon>Viruses</taxon>
        <taxon>Duplodnaviria</taxon>
        <taxon>Heunggongvirae</taxon>
        <taxon>Uroviricota</taxon>
        <taxon>Caudoviricetes</taxon>
        <taxon>Audreyjarvisvirus</taxon>
        <taxon>Audreyjarvisvirus WRP3</taxon>
    </lineage>
</organism>
<dbReference type="GeneID" id="24722311"/>
<gene>
    <name evidence="1" type="ORF">WRP3_045</name>
</gene>
<accession>A0A0D3MTB4</accession>
<proteinExistence type="predicted"/>
<evidence type="ECO:0000313" key="2">
    <source>
        <dbReference type="Proteomes" id="UP000032686"/>
    </source>
</evidence>
<dbReference type="EMBL" id="KM677185">
    <property type="protein sequence ID" value="AIX12548.1"/>
    <property type="molecule type" value="Genomic_DNA"/>
</dbReference>
<protein>
    <submittedName>
        <fullName evidence="1">Uncharacterized protein</fullName>
    </submittedName>
</protein>